<dbReference type="STRING" id="692275.N1QHL1"/>
<gene>
    <name evidence="3" type="ORF">SEPMUDRAFT_142145</name>
</gene>
<keyword evidence="1" id="KW-0175">Coiled coil</keyword>
<feature type="region of interest" description="Disordered" evidence="2">
    <location>
        <begin position="619"/>
        <end position="678"/>
    </location>
</feature>
<feature type="region of interest" description="Disordered" evidence="2">
    <location>
        <begin position="333"/>
        <end position="354"/>
    </location>
</feature>
<dbReference type="HOGENOM" id="CLU_398550_0_0_1"/>
<dbReference type="OMA" id="GDYWLPT"/>
<dbReference type="InterPro" id="IPR038609">
    <property type="entry name" value="HDA1_su2/3_sf"/>
</dbReference>
<dbReference type="GO" id="GO:0070823">
    <property type="term" value="C:HDA1 complex"/>
    <property type="evidence" value="ECO:0007669"/>
    <property type="project" value="InterPro"/>
</dbReference>
<sequence>MTTSERYETLLPQAQAQVQAQAQAQNSSKIEADQNSTLTSAANNLQDALGDPEVASIHVVPIAPSAFQRDQYQNNIYFEKKLIEQVMNTGGALNHETLVRTNKFLETLRKIALHPDLINPETLSQTTENEIQAKWDIKTSAKFEFLNEFIRHVSDHNIHVAVVAHGERIPTMLHNFFQGIKVPCKRWLHPSSTDPDLSPVNLGVKVSIIDLDGGLQNVERADVVIAMDPLVDYRHPLVRAARNQTGDQDKWSLLLPLVLPHTLEHIERSLQADLPPSIRTKILAKATNEFRWEAGRLESTQSPLKHAASAIAEFLDDTSADWPIAALSQLDEMDSQTESDLQADSHGVKRSVDDTGTNITAETKRARLNSVSGTQLPTTINPLELDITHVSDSLDKGTESNMDMVDAPGASPSTEQRLREILQGVQDRLDEHVKALEDLQYRHEDQRKHLVEVKKERDAARLAAEAAHARMAGAEANNATLRIERTQLKEALAEAKSGLLSHAVPEMRELEAVRMSAEAAKLEEEKARKKSAAAEKELEWTRSMYQDSSNRARELAQNNAELETRLALASHTAQGEQARAREISIQGHNKALEQECQKLTAQLENCRLALKNKDEQIASLKEGRGRIGTRGSSVPRSPRMGSPMKGRVSRQPSPAAAAAADSRGRGAHLHPLRNSAGT</sequence>
<dbReference type="GeneID" id="27900125"/>
<dbReference type="RefSeq" id="XP_016760060.1">
    <property type="nucleotide sequence ID" value="XM_016902988.1"/>
</dbReference>
<dbReference type="OrthoDB" id="3647690at2759"/>
<keyword evidence="4" id="KW-1185">Reference proteome</keyword>
<reference evidence="3 4" key="1">
    <citation type="journal article" date="2012" name="PLoS Pathog.">
        <title>Diverse lifestyles and strategies of plant pathogenesis encoded in the genomes of eighteen Dothideomycetes fungi.</title>
        <authorList>
            <person name="Ohm R.A."/>
            <person name="Feau N."/>
            <person name="Henrissat B."/>
            <person name="Schoch C.L."/>
            <person name="Horwitz B.A."/>
            <person name="Barry K.W."/>
            <person name="Condon B.J."/>
            <person name="Copeland A.C."/>
            <person name="Dhillon B."/>
            <person name="Glaser F."/>
            <person name="Hesse C.N."/>
            <person name="Kosti I."/>
            <person name="LaButti K."/>
            <person name="Lindquist E.A."/>
            <person name="Lucas S."/>
            <person name="Salamov A.A."/>
            <person name="Bradshaw R.E."/>
            <person name="Ciuffetti L."/>
            <person name="Hamelin R.C."/>
            <person name="Kema G.H.J."/>
            <person name="Lawrence C."/>
            <person name="Scott J.A."/>
            <person name="Spatafora J.W."/>
            <person name="Turgeon B.G."/>
            <person name="de Wit P.J.G.M."/>
            <person name="Zhong S."/>
            <person name="Goodwin S.B."/>
            <person name="Grigoriev I.V."/>
        </authorList>
    </citation>
    <scope>NUCLEOTIDE SEQUENCE [LARGE SCALE GENOMIC DNA]</scope>
    <source>
        <strain evidence="3 4">SO2202</strain>
    </source>
</reference>
<accession>N1QHL1</accession>
<evidence type="ECO:0000256" key="1">
    <source>
        <dbReference type="SAM" id="Coils"/>
    </source>
</evidence>
<organism evidence="3 4">
    <name type="scientific">Sphaerulina musiva (strain SO2202)</name>
    <name type="common">Poplar stem canker fungus</name>
    <name type="synonym">Septoria musiva</name>
    <dbReference type="NCBI Taxonomy" id="692275"/>
    <lineage>
        <taxon>Eukaryota</taxon>
        <taxon>Fungi</taxon>
        <taxon>Dikarya</taxon>
        <taxon>Ascomycota</taxon>
        <taxon>Pezizomycotina</taxon>
        <taxon>Dothideomycetes</taxon>
        <taxon>Dothideomycetidae</taxon>
        <taxon>Mycosphaerellales</taxon>
        <taxon>Mycosphaerellaceae</taxon>
        <taxon>Sphaerulina</taxon>
    </lineage>
</organism>
<proteinExistence type="predicted"/>
<evidence type="ECO:0000313" key="4">
    <source>
        <dbReference type="Proteomes" id="UP000016931"/>
    </source>
</evidence>
<dbReference type="InterPro" id="IPR021006">
    <property type="entry name" value="Hda2/3"/>
</dbReference>
<dbReference type="Gene3D" id="3.40.50.12360">
    <property type="match status" value="1"/>
</dbReference>
<evidence type="ECO:0000313" key="3">
    <source>
        <dbReference type="EMBL" id="EMF11939.1"/>
    </source>
</evidence>
<feature type="coiled-coil region" evidence="1">
    <location>
        <begin position="422"/>
        <end position="616"/>
    </location>
</feature>
<protein>
    <recommendedName>
        <fullName evidence="5">HDA1 complex subunit</fullName>
    </recommendedName>
</protein>
<dbReference type="eggNOG" id="ENOG502S6DU">
    <property type="taxonomic scope" value="Eukaryota"/>
</dbReference>
<dbReference type="Proteomes" id="UP000016931">
    <property type="component" value="Unassembled WGS sequence"/>
</dbReference>
<dbReference type="AlphaFoldDB" id="N1QHL1"/>
<dbReference type="EMBL" id="KB456265">
    <property type="protein sequence ID" value="EMF11939.1"/>
    <property type="molecule type" value="Genomic_DNA"/>
</dbReference>
<name>N1QHL1_SPHMS</name>
<evidence type="ECO:0000256" key="2">
    <source>
        <dbReference type="SAM" id="MobiDB-lite"/>
    </source>
</evidence>
<dbReference type="Pfam" id="PF11496">
    <property type="entry name" value="HDA2-3"/>
    <property type="match status" value="1"/>
</dbReference>
<evidence type="ECO:0008006" key="5">
    <source>
        <dbReference type="Google" id="ProtNLM"/>
    </source>
</evidence>